<accession>A0A0F9CDC6</accession>
<dbReference type="EMBL" id="LAZR01033694">
    <property type="protein sequence ID" value="KKL47363.1"/>
    <property type="molecule type" value="Genomic_DNA"/>
</dbReference>
<dbReference type="AlphaFoldDB" id="A0A0F9CDC6"/>
<organism evidence="1">
    <name type="scientific">marine sediment metagenome</name>
    <dbReference type="NCBI Taxonomy" id="412755"/>
    <lineage>
        <taxon>unclassified sequences</taxon>
        <taxon>metagenomes</taxon>
        <taxon>ecological metagenomes</taxon>
    </lineage>
</organism>
<gene>
    <name evidence="1" type="ORF">LCGC14_2336310</name>
</gene>
<sequence>MDIANETFLWDRISTGRSPRDIISSMLVLGMIRNSKQAWRTLEKWAKKGLYDYGVSLDLGWKVA</sequence>
<protein>
    <submittedName>
        <fullName evidence="1">Uncharacterized protein</fullName>
    </submittedName>
</protein>
<comment type="caution">
    <text evidence="1">The sequence shown here is derived from an EMBL/GenBank/DDBJ whole genome shotgun (WGS) entry which is preliminary data.</text>
</comment>
<proteinExistence type="predicted"/>
<evidence type="ECO:0000313" key="1">
    <source>
        <dbReference type="EMBL" id="KKL47363.1"/>
    </source>
</evidence>
<reference evidence="1" key="1">
    <citation type="journal article" date="2015" name="Nature">
        <title>Complex archaea that bridge the gap between prokaryotes and eukaryotes.</title>
        <authorList>
            <person name="Spang A."/>
            <person name="Saw J.H."/>
            <person name="Jorgensen S.L."/>
            <person name="Zaremba-Niedzwiedzka K."/>
            <person name="Martijn J."/>
            <person name="Lind A.E."/>
            <person name="van Eijk R."/>
            <person name="Schleper C."/>
            <person name="Guy L."/>
            <person name="Ettema T.J."/>
        </authorList>
    </citation>
    <scope>NUCLEOTIDE SEQUENCE</scope>
</reference>
<name>A0A0F9CDC6_9ZZZZ</name>